<dbReference type="OMA" id="EINCIRN"/>
<dbReference type="InterPro" id="IPR017441">
    <property type="entry name" value="Protein_kinase_ATP_BS"/>
</dbReference>
<dbReference type="SMART" id="SM00220">
    <property type="entry name" value="S_TKc"/>
    <property type="match status" value="1"/>
</dbReference>
<dbReference type="RefSeq" id="XP_009023013.1">
    <property type="nucleotide sequence ID" value="XM_009024765.1"/>
</dbReference>
<dbReference type="EMBL" id="AMQM01001117">
    <property type="status" value="NOT_ANNOTATED_CDS"/>
    <property type="molecule type" value="Genomic_DNA"/>
</dbReference>
<evidence type="ECO:0000313" key="12">
    <source>
        <dbReference type="Proteomes" id="UP000015101"/>
    </source>
</evidence>
<dbReference type="Proteomes" id="UP000015101">
    <property type="component" value="Unassembled WGS sequence"/>
</dbReference>
<dbReference type="Gene3D" id="3.30.200.20">
    <property type="entry name" value="Phosphorylase Kinase, domain 1"/>
    <property type="match status" value="1"/>
</dbReference>
<dbReference type="eggNOG" id="KOG1035">
    <property type="taxonomic scope" value="Eukaryota"/>
</dbReference>
<dbReference type="GO" id="GO:0032057">
    <property type="term" value="P:negative regulation of translational initiation in response to stress"/>
    <property type="evidence" value="ECO:0000318"/>
    <property type="project" value="GO_Central"/>
</dbReference>
<dbReference type="GO" id="GO:0005524">
    <property type="term" value="F:ATP binding"/>
    <property type="evidence" value="ECO:0007669"/>
    <property type="project" value="UniProtKB-UniRule"/>
</dbReference>
<evidence type="ECO:0000259" key="9">
    <source>
        <dbReference type="PROSITE" id="PS50011"/>
    </source>
</evidence>
<dbReference type="EnsemblMetazoa" id="HelroT162604">
    <property type="protein sequence ID" value="HelroP162604"/>
    <property type="gene ID" value="HelroG162604"/>
</dbReference>
<dbReference type="GO" id="GO:0005634">
    <property type="term" value="C:nucleus"/>
    <property type="evidence" value="ECO:0000318"/>
    <property type="project" value="GO_Central"/>
</dbReference>
<organism evidence="11 12">
    <name type="scientific">Helobdella robusta</name>
    <name type="common">Californian leech</name>
    <dbReference type="NCBI Taxonomy" id="6412"/>
    <lineage>
        <taxon>Eukaryota</taxon>
        <taxon>Metazoa</taxon>
        <taxon>Spiralia</taxon>
        <taxon>Lophotrochozoa</taxon>
        <taxon>Annelida</taxon>
        <taxon>Clitellata</taxon>
        <taxon>Hirudinea</taxon>
        <taxon>Rhynchobdellida</taxon>
        <taxon>Glossiphoniidae</taxon>
        <taxon>Helobdella</taxon>
    </lineage>
</organism>
<proteinExistence type="inferred from homology"/>
<keyword evidence="12" id="KW-1185">Reference proteome</keyword>
<name>T1ESX1_HELRO</name>
<dbReference type="InterPro" id="IPR000719">
    <property type="entry name" value="Prot_kinase_dom"/>
</dbReference>
<sequence>MNILPAEIDNPIIKSATMQVKSSIEAVLMDTLKRITVEGDSTGLAVMKLEDNFSNSNLIFSLNFEKYSSYYDLLDSNYKKDFEEIARVGKGAYGSVYKVKKYSDNNIYAVKVIKLKGSKEDLEVYVIFMFRVENFMSNVQLYIQMEFCPSTLEKWLDVRNEKESFKDEDNRTIMEQILRGIQHLHSMNVIHRDLKPLNILMDCDKLQIKITDFGLSRELYLKLSCDGNTKEIVEKEEVLLTSHVGTQPYIAPEIQGSSYDFKADLYSVGLIAYEIFCPMQSKSEKYKKFDQLKSHSEIDQKFQQEHPSEADLVIQLTQKDPNNRLTAFEALNHKLFQSKNQGMSNHSFELVKHEIEVLKEEINCIRNEVSQHKKEVDSFFRRIF</sequence>
<reference evidence="10 12" key="2">
    <citation type="journal article" date="2013" name="Nature">
        <title>Insights into bilaterian evolution from three spiralian genomes.</title>
        <authorList>
            <person name="Simakov O."/>
            <person name="Marletaz F."/>
            <person name="Cho S.J."/>
            <person name="Edsinger-Gonzales E."/>
            <person name="Havlak P."/>
            <person name="Hellsten U."/>
            <person name="Kuo D.H."/>
            <person name="Larsson T."/>
            <person name="Lv J."/>
            <person name="Arendt D."/>
            <person name="Savage R."/>
            <person name="Osoegawa K."/>
            <person name="de Jong P."/>
            <person name="Grimwood J."/>
            <person name="Chapman J.A."/>
            <person name="Shapiro H."/>
            <person name="Aerts A."/>
            <person name="Otillar R.P."/>
            <person name="Terry A.Y."/>
            <person name="Boore J.L."/>
            <person name="Grigoriev I.V."/>
            <person name="Lindberg D.R."/>
            <person name="Seaver E.C."/>
            <person name="Weisblat D.A."/>
            <person name="Putnam N.H."/>
            <person name="Rokhsar D.S."/>
        </authorList>
    </citation>
    <scope>NUCLEOTIDE SEQUENCE</scope>
</reference>
<dbReference type="PROSITE" id="PS00108">
    <property type="entry name" value="PROTEIN_KINASE_ST"/>
    <property type="match status" value="1"/>
</dbReference>
<dbReference type="InParanoid" id="T1ESX1"/>
<reference evidence="12" key="1">
    <citation type="submission" date="2012-12" db="EMBL/GenBank/DDBJ databases">
        <authorList>
            <person name="Hellsten U."/>
            <person name="Grimwood J."/>
            <person name="Chapman J.A."/>
            <person name="Shapiro H."/>
            <person name="Aerts A."/>
            <person name="Otillar R.P."/>
            <person name="Terry A.Y."/>
            <person name="Boore J.L."/>
            <person name="Simakov O."/>
            <person name="Marletaz F."/>
            <person name="Cho S.-J."/>
            <person name="Edsinger-Gonzales E."/>
            <person name="Havlak P."/>
            <person name="Kuo D.-H."/>
            <person name="Larsson T."/>
            <person name="Lv J."/>
            <person name="Arendt D."/>
            <person name="Savage R."/>
            <person name="Osoegawa K."/>
            <person name="de Jong P."/>
            <person name="Lindberg D.R."/>
            <person name="Seaver E.C."/>
            <person name="Weisblat D.A."/>
            <person name="Putnam N.H."/>
            <person name="Grigoriev I.V."/>
            <person name="Rokhsar D.S."/>
        </authorList>
    </citation>
    <scope>NUCLEOTIDE SEQUENCE</scope>
</reference>
<evidence type="ECO:0000313" key="11">
    <source>
        <dbReference type="EnsemblMetazoa" id="HelroP162604"/>
    </source>
</evidence>
<dbReference type="GO" id="GO:0034198">
    <property type="term" value="P:cellular response to amino acid starvation"/>
    <property type="evidence" value="ECO:0000318"/>
    <property type="project" value="GO_Central"/>
</dbReference>
<dbReference type="SUPFAM" id="SSF56112">
    <property type="entry name" value="Protein kinase-like (PK-like)"/>
    <property type="match status" value="1"/>
</dbReference>
<evidence type="ECO:0000313" key="10">
    <source>
        <dbReference type="EMBL" id="ESN99113.1"/>
    </source>
</evidence>
<evidence type="ECO:0000256" key="5">
    <source>
        <dbReference type="ARBA" id="ARBA00037982"/>
    </source>
</evidence>
<evidence type="ECO:0000256" key="7">
    <source>
        <dbReference type="RuleBase" id="RU000304"/>
    </source>
</evidence>
<dbReference type="GO" id="GO:0004694">
    <property type="term" value="F:eukaryotic translation initiation factor 2alpha kinase activity"/>
    <property type="evidence" value="ECO:0000318"/>
    <property type="project" value="GO_Central"/>
</dbReference>
<dbReference type="InterPro" id="IPR050339">
    <property type="entry name" value="CC_SR_Kinase"/>
</dbReference>
<dbReference type="Pfam" id="PF00069">
    <property type="entry name" value="Pkinase"/>
    <property type="match status" value="1"/>
</dbReference>
<dbReference type="Gene3D" id="1.10.510.10">
    <property type="entry name" value="Transferase(Phosphotransferase) domain 1"/>
    <property type="match status" value="1"/>
</dbReference>
<dbReference type="FunFam" id="3.30.200.20:FF:001583">
    <property type="entry name" value="Uncharacterized protein"/>
    <property type="match status" value="1"/>
</dbReference>
<dbReference type="FunCoup" id="T1ESX1">
    <property type="interactions" value="263"/>
</dbReference>
<keyword evidence="2 6" id="KW-0547">Nucleotide-binding</keyword>
<keyword evidence="7" id="KW-0723">Serine/threonine-protein kinase</keyword>
<dbReference type="PROSITE" id="PS50011">
    <property type="entry name" value="PROTEIN_KINASE_DOM"/>
    <property type="match status" value="1"/>
</dbReference>
<dbReference type="AlphaFoldDB" id="T1ESX1"/>
<evidence type="ECO:0000256" key="4">
    <source>
        <dbReference type="ARBA" id="ARBA00022840"/>
    </source>
</evidence>
<feature type="domain" description="Protein kinase" evidence="9">
    <location>
        <begin position="82"/>
        <end position="336"/>
    </location>
</feature>
<dbReference type="STRING" id="6412.T1ESX1"/>
<dbReference type="GO" id="GO:0005829">
    <property type="term" value="C:cytosol"/>
    <property type="evidence" value="ECO:0000318"/>
    <property type="project" value="GO_Central"/>
</dbReference>
<dbReference type="PROSITE" id="PS00107">
    <property type="entry name" value="PROTEIN_KINASE_ATP"/>
    <property type="match status" value="1"/>
</dbReference>
<evidence type="ECO:0000256" key="3">
    <source>
        <dbReference type="ARBA" id="ARBA00022777"/>
    </source>
</evidence>
<dbReference type="InterPro" id="IPR008271">
    <property type="entry name" value="Ser/Thr_kinase_AS"/>
</dbReference>
<dbReference type="HOGENOM" id="CLU_720194_0_0_1"/>
<dbReference type="GO" id="GO:0005737">
    <property type="term" value="C:cytoplasm"/>
    <property type="evidence" value="ECO:0000318"/>
    <property type="project" value="GO_Central"/>
</dbReference>
<keyword evidence="1" id="KW-0808">Transferase</keyword>
<feature type="binding site" evidence="6">
    <location>
        <position position="111"/>
    </location>
    <ligand>
        <name>ATP</name>
        <dbReference type="ChEBI" id="CHEBI:30616"/>
    </ligand>
</feature>
<reference evidence="11" key="3">
    <citation type="submission" date="2015-06" db="UniProtKB">
        <authorList>
            <consortium name="EnsemblMetazoa"/>
        </authorList>
    </citation>
    <scope>IDENTIFICATION</scope>
</reference>
<keyword evidence="3" id="KW-0418">Kinase</keyword>
<dbReference type="PANTHER" id="PTHR11042">
    <property type="entry name" value="EUKARYOTIC TRANSLATION INITIATION FACTOR 2-ALPHA KINASE EIF2-ALPHA KINASE -RELATED"/>
    <property type="match status" value="1"/>
</dbReference>
<dbReference type="PANTHER" id="PTHR11042:SF136">
    <property type="entry name" value="EIF-2-ALPHA KINASE GCN2"/>
    <property type="match status" value="1"/>
</dbReference>
<evidence type="ECO:0000256" key="2">
    <source>
        <dbReference type="ARBA" id="ARBA00022741"/>
    </source>
</evidence>
<protein>
    <recommendedName>
        <fullName evidence="9">Protein kinase domain-containing protein</fullName>
    </recommendedName>
</protein>
<gene>
    <name evidence="11" type="primary">20199671</name>
    <name evidence="10" type="ORF">HELRODRAFT_162604</name>
</gene>
<dbReference type="InterPro" id="IPR011009">
    <property type="entry name" value="Kinase-like_dom_sf"/>
</dbReference>
<accession>T1ESX1</accession>
<feature type="coiled-coil region" evidence="8">
    <location>
        <begin position="348"/>
        <end position="375"/>
    </location>
</feature>
<dbReference type="OrthoDB" id="1405469at2759"/>
<dbReference type="GeneID" id="20199671"/>
<evidence type="ECO:0000256" key="6">
    <source>
        <dbReference type="PROSITE-ProRule" id="PRU10141"/>
    </source>
</evidence>
<evidence type="ECO:0000256" key="1">
    <source>
        <dbReference type="ARBA" id="ARBA00022679"/>
    </source>
</evidence>
<evidence type="ECO:0000256" key="8">
    <source>
        <dbReference type="SAM" id="Coils"/>
    </source>
</evidence>
<dbReference type="KEGG" id="hro:HELRODRAFT_162604"/>
<comment type="similarity">
    <text evidence="5">Belongs to the protein kinase superfamily. Ser/Thr protein kinase family. GCN2 subfamily.</text>
</comment>
<dbReference type="CTD" id="20199671"/>
<keyword evidence="8" id="KW-0175">Coiled coil</keyword>
<keyword evidence="4 6" id="KW-0067">ATP-binding</keyword>
<dbReference type="FunFam" id="1.10.510.10:FF:002206">
    <property type="entry name" value="Eukaryotic translation initiation factor 2-alpha kinase 1-like Protein"/>
    <property type="match status" value="1"/>
</dbReference>
<dbReference type="EMBL" id="KB097143">
    <property type="protein sequence ID" value="ESN99113.1"/>
    <property type="molecule type" value="Genomic_DNA"/>
</dbReference>